<dbReference type="InterPro" id="IPR035917">
    <property type="entry name" value="YjbQ-like_sf"/>
</dbReference>
<protein>
    <submittedName>
        <fullName evidence="2">Secondary thiamine-phosphate synthase enzyme</fullName>
    </submittedName>
</protein>
<evidence type="ECO:0000256" key="1">
    <source>
        <dbReference type="ARBA" id="ARBA00005534"/>
    </source>
</evidence>
<evidence type="ECO:0000313" key="2">
    <source>
        <dbReference type="EMBL" id="SDT18251.1"/>
    </source>
</evidence>
<dbReference type="PANTHER" id="PTHR30615:SF8">
    <property type="entry name" value="UPF0047 PROTEIN C4A8.02C"/>
    <property type="match status" value="1"/>
</dbReference>
<dbReference type="Gene3D" id="2.60.120.460">
    <property type="entry name" value="YjbQ-like"/>
    <property type="match status" value="1"/>
</dbReference>
<name>A0A1H1YA24_9GAMM</name>
<dbReference type="NCBIfam" id="TIGR00149">
    <property type="entry name" value="TIGR00149_YjbQ"/>
    <property type="match status" value="1"/>
</dbReference>
<accession>A0A1H1YA24</accession>
<comment type="similarity">
    <text evidence="1">Belongs to the UPF0047 family.</text>
</comment>
<keyword evidence="3" id="KW-1185">Reference proteome</keyword>
<dbReference type="SUPFAM" id="SSF111038">
    <property type="entry name" value="YjbQ-like"/>
    <property type="match status" value="1"/>
</dbReference>
<dbReference type="AlphaFoldDB" id="A0A1H1YA24"/>
<dbReference type="Pfam" id="PF01894">
    <property type="entry name" value="YjbQ"/>
    <property type="match status" value="1"/>
</dbReference>
<reference evidence="3" key="1">
    <citation type="submission" date="2016-10" db="EMBL/GenBank/DDBJ databases">
        <authorList>
            <person name="Varghese N."/>
            <person name="Submissions S."/>
        </authorList>
    </citation>
    <scope>NUCLEOTIDE SEQUENCE [LARGE SCALE GENOMIC DNA]</scope>
    <source>
        <strain evidence="3">NRRL B-51270</strain>
    </source>
</reference>
<dbReference type="InterPro" id="IPR001602">
    <property type="entry name" value="UPF0047_YjbQ-like"/>
</dbReference>
<dbReference type="STRING" id="487184.SAMN05216421_3091"/>
<dbReference type="Proteomes" id="UP000243207">
    <property type="component" value="Chromosome I"/>
</dbReference>
<gene>
    <name evidence="2" type="ORF">SAMN05216421_3091</name>
</gene>
<proteinExistence type="inferred from homology"/>
<organism evidence="2 3">
    <name type="scientific">Halopseudomonas xinjiangensis</name>
    <dbReference type="NCBI Taxonomy" id="487184"/>
    <lineage>
        <taxon>Bacteria</taxon>
        <taxon>Pseudomonadati</taxon>
        <taxon>Pseudomonadota</taxon>
        <taxon>Gammaproteobacteria</taxon>
        <taxon>Pseudomonadales</taxon>
        <taxon>Pseudomonadaceae</taxon>
        <taxon>Halopseudomonas</taxon>
    </lineage>
</organism>
<dbReference type="EMBL" id="LT629736">
    <property type="protein sequence ID" value="SDT18251.1"/>
    <property type="molecule type" value="Genomic_DNA"/>
</dbReference>
<dbReference type="OrthoDB" id="9801725at2"/>
<sequence length="140" mass="15759">MWLQRMIRLRPRARGFHIVTDEIVDVFPELSEVRAGLLHLWLQHTSASLSINENADPLVMGDLEAFLRRLVPDDTPYFKHTYEGPDDMTAHVKSSLLGVQLSIPVTEGRLAMGTWQGVYLGEHREQGGARRIIATLQGGD</sequence>
<dbReference type="RefSeq" id="WP_093396592.1">
    <property type="nucleotide sequence ID" value="NZ_LT629736.1"/>
</dbReference>
<evidence type="ECO:0000313" key="3">
    <source>
        <dbReference type="Proteomes" id="UP000243207"/>
    </source>
</evidence>
<dbReference type="PANTHER" id="PTHR30615">
    <property type="entry name" value="UNCHARACTERIZED PROTEIN YJBQ-RELATED"/>
    <property type="match status" value="1"/>
</dbReference>
<dbReference type="PIRSF" id="PIRSF004681">
    <property type="entry name" value="UCP004681"/>
    <property type="match status" value="1"/>
</dbReference>